<proteinExistence type="predicted"/>
<accession>A0A3G9GGI3</accession>
<reference evidence="1 2" key="2">
    <citation type="journal article" date="2017" name="Genome Announc.">
        <title>Draft genome sequence of Aquitalea magnusonii strain H3, a plant growth-promoting bacterium of duckweed Lemna minor.</title>
        <authorList>
            <person name="Ishizawa H."/>
            <person name="Kuroda M."/>
            <person name="Ike M."/>
        </authorList>
    </citation>
    <scope>NUCLEOTIDE SEQUENCE [LARGE SCALE GENOMIC DNA]</scope>
    <source>
        <strain evidence="1 2">H3</strain>
    </source>
</reference>
<name>A0A3G9GGI3_9NEIS</name>
<dbReference type="Proteomes" id="UP000198290">
    <property type="component" value="Chromosome"/>
</dbReference>
<gene>
    <name evidence="1" type="ORF">DLM_2124</name>
</gene>
<dbReference type="AlphaFoldDB" id="A0A3G9GGI3"/>
<reference evidence="2" key="3">
    <citation type="journal article" date="2017" name="Plant Physiol. Biochem.">
        <title>Differential oxidative and antioxidative response of duckweed Lemna minor toward plant growth promoting/inhibiting bacteria.</title>
        <authorList>
            <person name="Ishizawa H."/>
            <person name="Kuroda M."/>
            <person name="Morikawa M."/>
            <person name="Ike M."/>
        </authorList>
    </citation>
    <scope>NUCLEOTIDE SEQUENCE [LARGE SCALE GENOMIC DNA]</scope>
    <source>
        <strain evidence="2">H3</strain>
    </source>
</reference>
<protein>
    <submittedName>
        <fullName evidence="1">Uncharacterized protein</fullName>
    </submittedName>
</protein>
<reference evidence="2" key="1">
    <citation type="journal article" date="2017" name="Biotechnol. Biofuels">
        <title>Evaluation of environmental bacterial communities as a factor affecting the growth of duckweed Lemna minor.</title>
        <authorList>
            <person name="Ishizawa H."/>
            <person name="Kuroda M."/>
            <person name="Morikawa M."/>
            <person name="Ike M."/>
        </authorList>
    </citation>
    <scope>NUCLEOTIDE SEQUENCE [LARGE SCALE GENOMIC DNA]</scope>
    <source>
        <strain evidence="2">H3</strain>
    </source>
</reference>
<organism evidence="1 2">
    <name type="scientific">Aquitalea magnusonii</name>
    <dbReference type="NCBI Taxonomy" id="332411"/>
    <lineage>
        <taxon>Bacteria</taxon>
        <taxon>Pseudomonadati</taxon>
        <taxon>Pseudomonadota</taxon>
        <taxon>Betaproteobacteria</taxon>
        <taxon>Neisseriales</taxon>
        <taxon>Chromobacteriaceae</taxon>
        <taxon>Aquitalea</taxon>
    </lineage>
</organism>
<dbReference type="EMBL" id="AP018823">
    <property type="protein sequence ID" value="BBF85739.1"/>
    <property type="molecule type" value="Genomic_DNA"/>
</dbReference>
<dbReference type="KEGG" id="amah:DLM_2124"/>
<evidence type="ECO:0000313" key="2">
    <source>
        <dbReference type="Proteomes" id="UP000198290"/>
    </source>
</evidence>
<keyword evidence="2" id="KW-1185">Reference proteome</keyword>
<sequence>MSLLHAGLSNPAFFYAQAECNTAGAPSHSKLPLLQHRAPATG</sequence>
<evidence type="ECO:0000313" key="1">
    <source>
        <dbReference type="EMBL" id="BBF85739.1"/>
    </source>
</evidence>